<feature type="repeat" description="WD" evidence="5">
    <location>
        <begin position="1086"/>
        <end position="1118"/>
    </location>
</feature>
<keyword evidence="8" id="KW-1185">Reference proteome</keyword>
<accession>A0A812R6S6</accession>
<comment type="subcellular location">
    <subcellularLocation>
        <location evidence="1">Nucleus</location>
    </subcellularLocation>
</comment>
<dbReference type="CDD" id="cd00200">
    <property type="entry name" value="WD40"/>
    <property type="match status" value="1"/>
</dbReference>
<dbReference type="Proteomes" id="UP000601435">
    <property type="component" value="Unassembled WGS sequence"/>
</dbReference>
<evidence type="ECO:0000256" key="3">
    <source>
        <dbReference type="ARBA" id="ARBA00023242"/>
    </source>
</evidence>
<evidence type="ECO:0000256" key="5">
    <source>
        <dbReference type="PROSITE-ProRule" id="PRU00221"/>
    </source>
</evidence>
<evidence type="ECO:0000256" key="1">
    <source>
        <dbReference type="ARBA" id="ARBA00004123"/>
    </source>
</evidence>
<sequence length="1413" mass="152206">MPALRDVVLRYMCHAWTSRYRVLKSLLAVSWSSLATSLQRILLSEAALILQVCAWEMRLVWPSGRPPMEHLDTTADILGQQRLDMKMNVSEHLQEVVCDLISHSDSGLSGHTSMPYLVNAALRLADACDVVDAVVGSAALQGSDSVLFGRDAMQDQLRASTCQCMAPVKAGGALSRKLELQDPHLLLHLSGLSYLLSATEAEGDRSRFAADLQLLCSRNEYACIAYYTECACNGLTTFVSAALSHLVGRPRAMIGSTESDSRAQAARAHLEALLPAMAAEEAGAEAPRRLELLSGLATAFLAAMIERSKAPPLAFVRRVYVLLSGALVRPLAVSRESRRNLQEALLVLLQRMLPDQALDVAMGFQVPDLEAEDATELARLVSSLMAAEMAEAEHVAESDPSSNGPGVSLPLLCALMTRVPARQLSTVFSGLWRQLTELIQAGSQASLRDANCLRHLHGSALAAILCQSPESASAFFEAGGLSAVLRPEMLQGRLRLAPAGLHALDTVHPAALVSVLQVLVAMLGVLPTHNLVLQSALQWLERHLQPLLDVMQWVTRLPFTTASEPRARAVGASPSSVVAALAARTGRSAGREGPDAMLVVCRSLETPQTTSTTRDLCVDGLAFWLSGRCSMSSGSSVVGDDKYADGIALCHRCLALFVELWSLVHLSVARRRKYAAGKADVYQAQLQKLEPMIHAALPGLLMQVASASAPDPDSMSDADGSAGNTMLLEALRPAEVTQHRIISNILQIWRYDSITQHIKMLASKNPQAQPSAQSAWSLWQQVQQTGPFQQVTQGSGMSQSILGEVKVRSGVLCAVFVHACCKLLSLRLSDPLPVRSEGGTLASLEATVDGQGGHGEQLHFEGAPATFTQLLYVVEMSLHLLCLHLMLLTTVADLDGAPTVSAQTPPTPGPRLAIVGQYLRLLIEFATASGGSVALLARCPKACDLPKTVSNLAFAASAASAAQPMEGITEQGQFPAHKVAFYELLLRQLQDDGFESEVQALTSQLRLHPNSRVDKDALLDVYAKSLKWAFGDEPRGEWQPLHCIPVPPVGPQEKVLDLEGKPIPSSGPPQAPDPTKKPPEVRLLYTASHKSHCRSVAFSTDGRFCATGCSDGSIKILDTAKMRVCAASTEGPVGRMRVTEEELMKPIVRTLQDHIQGVTCLAFHPTNPTLFSGSMDKAVKIFDLTRPPGHKKAFSVLQDVHAVNSICIHPCGDFLFVGTTHQAVRLYDLQTLSCFTTSRQDQHHTAGINDVRCTSDGKILASASADGGIKLWDAVTNSVINTLPKAHSGSAVCSVRWSRSLRYLLSCGQDGRQRLWDVRMGREVFCMGFGARSADTGTAVFLNGEKYIAACNSNVRLSDVSLFDATTGSPVFMKLGMHNVPVLGIEASPVDRTIMTGCDDEKARYFSIEAAKM</sequence>
<dbReference type="GO" id="GO:0031124">
    <property type="term" value="P:mRNA 3'-end processing"/>
    <property type="evidence" value="ECO:0007669"/>
    <property type="project" value="InterPro"/>
</dbReference>
<dbReference type="PROSITE" id="PS50294">
    <property type="entry name" value="WD_REPEATS_REGION"/>
    <property type="match status" value="2"/>
</dbReference>
<keyword evidence="3" id="KW-0539">Nucleus</keyword>
<dbReference type="InterPro" id="IPR036322">
    <property type="entry name" value="WD40_repeat_dom_sf"/>
</dbReference>
<feature type="region of interest" description="Disordered" evidence="6">
    <location>
        <begin position="1054"/>
        <end position="1078"/>
    </location>
</feature>
<feature type="repeat" description="WD" evidence="5">
    <location>
        <begin position="1151"/>
        <end position="1184"/>
    </location>
</feature>
<dbReference type="EMBL" id="CAJNJA010018442">
    <property type="protein sequence ID" value="CAE7423250.1"/>
    <property type="molecule type" value="Genomic_DNA"/>
</dbReference>
<dbReference type="OrthoDB" id="71437at2759"/>
<dbReference type="InterPro" id="IPR001680">
    <property type="entry name" value="WD40_rpt"/>
</dbReference>
<dbReference type="PANTHER" id="PTHR44133">
    <property type="entry name" value="CLEAVAGE STIMULATION FACTOR SUBUNIT 1"/>
    <property type="match status" value="1"/>
</dbReference>
<protein>
    <recommendedName>
        <fullName evidence="4">Cleavage stimulation factor 50 kDa subunit</fullName>
    </recommendedName>
</protein>
<evidence type="ECO:0000256" key="4">
    <source>
        <dbReference type="ARBA" id="ARBA00029851"/>
    </source>
</evidence>
<dbReference type="PROSITE" id="PS50082">
    <property type="entry name" value="WD_REPEATS_2"/>
    <property type="match status" value="4"/>
</dbReference>
<feature type="repeat" description="WD" evidence="5">
    <location>
        <begin position="1290"/>
        <end position="1326"/>
    </location>
</feature>
<dbReference type="Gene3D" id="2.130.10.10">
    <property type="entry name" value="YVTN repeat-like/Quinoprotein amine dehydrogenase"/>
    <property type="match status" value="2"/>
</dbReference>
<evidence type="ECO:0000256" key="2">
    <source>
        <dbReference type="ARBA" id="ARBA00022664"/>
    </source>
</evidence>
<dbReference type="InterPro" id="IPR044633">
    <property type="entry name" value="CstF1-like"/>
</dbReference>
<comment type="caution">
    <text evidence="7">The sequence shown here is derived from an EMBL/GenBank/DDBJ whole genome shotgun (WGS) entry which is preliminary data.</text>
</comment>
<feature type="repeat" description="WD" evidence="5">
    <location>
        <begin position="1241"/>
        <end position="1282"/>
    </location>
</feature>
<evidence type="ECO:0000313" key="8">
    <source>
        <dbReference type="Proteomes" id="UP000601435"/>
    </source>
</evidence>
<proteinExistence type="predicted"/>
<name>A0A812R6S6_9DINO</name>
<gene>
    <name evidence="7" type="primary">CSTF1</name>
    <name evidence="7" type="ORF">SNEC2469_LOCUS11610</name>
</gene>
<dbReference type="InterPro" id="IPR015943">
    <property type="entry name" value="WD40/YVTN_repeat-like_dom_sf"/>
</dbReference>
<dbReference type="GO" id="GO:0003723">
    <property type="term" value="F:RNA binding"/>
    <property type="evidence" value="ECO:0007669"/>
    <property type="project" value="TreeGrafter"/>
</dbReference>
<dbReference type="Pfam" id="PF00400">
    <property type="entry name" value="WD40"/>
    <property type="match status" value="5"/>
</dbReference>
<dbReference type="SMART" id="SM00320">
    <property type="entry name" value="WD40"/>
    <property type="match status" value="6"/>
</dbReference>
<dbReference type="SUPFAM" id="SSF50978">
    <property type="entry name" value="WD40 repeat-like"/>
    <property type="match status" value="1"/>
</dbReference>
<organism evidence="7 8">
    <name type="scientific">Symbiodinium necroappetens</name>
    <dbReference type="NCBI Taxonomy" id="1628268"/>
    <lineage>
        <taxon>Eukaryota</taxon>
        <taxon>Sar</taxon>
        <taxon>Alveolata</taxon>
        <taxon>Dinophyceae</taxon>
        <taxon>Suessiales</taxon>
        <taxon>Symbiodiniaceae</taxon>
        <taxon>Symbiodinium</taxon>
    </lineage>
</organism>
<dbReference type="PANTHER" id="PTHR44133:SF2">
    <property type="entry name" value="CLEAVAGE STIMULATION FACTOR SUBUNIT 1"/>
    <property type="match status" value="1"/>
</dbReference>
<keyword evidence="5" id="KW-0853">WD repeat</keyword>
<dbReference type="GO" id="GO:0005848">
    <property type="term" value="C:mRNA cleavage stimulating factor complex"/>
    <property type="evidence" value="ECO:0007669"/>
    <property type="project" value="InterPro"/>
</dbReference>
<keyword evidence="2" id="KW-0507">mRNA processing</keyword>
<evidence type="ECO:0000256" key="6">
    <source>
        <dbReference type="SAM" id="MobiDB-lite"/>
    </source>
</evidence>
<reference evidence="7" key="1">
    <citation type="submission" date="2021-02" db="EMBL/GenBank/DDBJ databases">
        <authorList>
            <person name="Dougan E. K."/>
            <person name="Rhodes N."/>
            <person name="Thang M."/>
            <person name="Chan C."/>
        </authorList>
    </citation>
    <scope>NUCLEOTIDE SEQUENCE</scope>
</reference>
<evidence type="ECO:0000313" key="7">
    <source>
        <dbReference type="EMBL" id="CAE7423250.1"/>
    </source>
</evidence>